<dbReference type="GO" id="GO:0008168">
    <property type="term" value="F:methyltransferase activity"/>
    <property type="evidence" value="ECO:0007669"/>
    <property type="project" value="InterPro"/>
</dbReference>
<dbReference type="InterPro" id="IPR014777">
    <property type="entry name" value="4pyrrole_Mease_sub1"/>
</dbReference>
<dbReference type="Gene3D" id="3.30.160.110">
    <property type="entry name" value="Siroheme synthase, domain 2"/>
    <property type="match status" value="1"/>
</dbReference>
<dbReference type="Gene3D" id="3.40.50.720">
    <property type="entry name" value="NAD(P)-binding Rossmann-like Domain"/>
    <property type="match status" value="1"/>
</dbReference>
<dbReference type="InterPro" id="IPR028161">
    <property type="entry name" value="Met8-like"/>
</dbReference>
<dbReference type="SUPFAM" id="SSF53790">
    <property type="entry name" value="Tetrapyrrole methylase"/>
    <property type="match status" value="1"/>
</dbReference>
<keyword evidence="4" id="KW-0520">NAD</keyword>
<dbReference type="PANTHER" id="PTHR35330:SF1">
    <property type="entry name" value="SIROHEME BIOSYNTHESIS PROTEIN MET8"/>
    <property type="match status" value="1"/>
</dbReference>
<comment type="caution">
    <text evidence="10">The sequence shown here is derived from an EMBL/GenBank/DDBJ whole genome shotgun (WGS) entry which is preliminary data.</text>
</comment>
<evidence type="ECO:0000259" key="9">
    <source>
        <dbReference type="Pfam" id="PF14824"/>
    </source>
</evidence>
<dbReference type="OrthoDB" id="9815856at2"/>
<reference evidence="10 11" key="1">
    <citation type="submission" date="2019-07" db="EMBL/GenBank/DDBJ databases">
        <title>Genome sequencing of lignin-degrading bacterial isolates.</title>
        <authorList>
            <person name="Gladden J."/>
        </authorList>
    </citation>
    <scope>NUCLEOTIDE SEQUENCE [LARGE SCALE GENOMIC DNA]</scope>
    <source>
        <strain evidence="10 11">J19</strain>
    </source>
</reference>
<dbReference type="Pfam" id="PF14824">
    <property type="entry name" value="Sirohm_synth_M"/>
    <property type="match status" value="1"/>
</dbReference>
<dbReference type="Pfam" id="PF13241">
    <property type="entry name" value="NAD_binding_7"/>
    <property type="match status" value="1"/>
</dbReference>
<dbReference type="PANTHER" id="PTHR35330">
    <property type="entry name" value="SIROHEME BIOSYNTHESIS PROTEIN MET8"/>
    <property type="match status" value="1"/>
</dbReference>
<gene>
    <name evidence="10" type="ORF">L613_004700000240</name>
</gene>
<dbReference type="SUPFAM" id="SSF75615">
    <property type="entry name" value="Siroheme synthase middle domains-like"/>
    <property type="match status" value="1"/>
</dbReference>
<dbReference type="EMBL" id="VLJS01000077">
    <property type="protein sequence ID" value="TWH06101.1"/>
    <property type="molecule type" value="Genomic_DNA"/>
</dbReference>
<keyword evidence="5" id="KW-0627">Porphyrin biosynthesis</keyword>
<dbReference type="InterPro" id="IPR028281">
    <property type="entry name" value="Sirohaem_synthase_central"/>
</dbReference>
<dbReference type="SUPFAM" id="SSF51735">
    <property type="entry name" value="NAD(P)-binding Rossmann-fold domains"/>
    <property type="match status" value="1"/>
</dbReference>
<evidence type="ECO:0000256" key="6">
    <source>
        <dbReference type="ARBA" id="ARBA00047561"/>
    </source>
</evidence>
<evidence type="ECO:0000313" key="11">
    <source>
        <dbReference type="Proteomes" id="UP000321583"/>
    </source>
</evidence>
<evidence type="ECO:0000259" key="7">
    <source>
        <dbReference type="Pfam" id="PF00590"/>
    </source>
</evidence>
<dbReference type="Gene3D" id="1.10.8.210">
    <property type="entry name" value="Sirohaem synthase, dimerisation domain"/>
    <property type="match status" value="1"/>
</dbReference>
<accession>A0A562D913</accession>
<dbReference type="GO" id="GO:0019354">
    <property type="term" value="P:siroheme biosynthetic process"/>
    <property type="evidence" value="ECO:0007669"/>
    <property type="project" value="UniProtKB-UniPathway"/>
</dbReference>
<evidence type="ECO:0000256" key="3">
    <source>
        <dbReference type="ARBA" id="ARBA00023002"/>
    </source>
</evidence>
<dbReference type="Gene3D" id="3.40.1010.10">
    <property type="entry name" value="Cobalt-precorrin-4 Transmethylase, Domain 1"/>
    <property type="match status" value="1"/>
</dbReference>
<dbReference type="Proteomes" id="UP000321583">
    <property type="component" value="Unassembled WGS sequence"/>
</dbReference>
<dbReference type="InterPro" id="IPR000878">
    <property type="entry name" value="4pyrrol_Mease"/>
</dbReference>
<evidence type="ECO:0000256" key="5">
    <source>
        <dbReference type="ARBA" id="ARBA00023244"/>
    </source>
</evidence>
<dbReference type="UniPathway" id="UPA00262">
    <property type="reaction ID" value="UER00222"/>
</dbReference>
<keyword evidence="11" id="KW-1185">Reference proteome</keyword>
<dbReference type="InterPro" id="IPR036291">
    <property type="entry name" value="NAD(P)-bd_dom_sf"/>
</dbReference>
<sequence>MGLYPLFADLAGREVLVVGGGEVAARKIAALLRAGAEVHLHTRSIDHPDIQAAVDAGRIACLHGEFDPAWLDAVWLVVAATDDHAFNAALAAEAGRRRRLVNVVDDAVLSTYQVPAVVDRSPLVVAISSAGAAPMLARRIRERLETLLDPAIGTLAGLFARHRERIREALPDLALRRRWFERILDGRLDPVAADPQALEAAFLGELDAAAARGDVRGSVSAIAAVEPDLLTLRALRALNEADLILVGPEVRPEALEPARRDASRVAAGSADEAARLAVMHAGDGARVVYLYAARAGGDGIDRVEAACANAGVAFRRIPGVPVKIP</sequence>
<comment type="catalytic activity">
    <reaction evidence="6">
        <text>precorrin-2 + NAD(+) = sirohydrochlorin + NADH + 2 H(+)</text>
        <dbReference type="Rhea" id="RHEA:15613"/>
        <dbReference type="ChEBI" id="CHEBI:15378"/>
        <dbReference type="ChEBI" id="CHEBI:57540"/>
        <dbReference type="ChEBI" id="CHEBI:57945"/>
        <dbReference type="ChEBI" id="CHEBI:58351"/>
        <dbReference type="ChEBI" id="CHEBI:58827"/>
        <dbReference type="EC" id="1.3.1.76"/>
    </reaction>
</comment>
<dbReference type="InterPro" id="IPR006367">
    <property type="entry name" value="Sirohaem_synthase_N"/>
</dbReference>
<protein>
    <recommendedName>
        <fullName evidence="2">precorrin-2 dehydrogenase</fullName>
        <ecNumber evidence="2">1.3.1.76</ecNumber>
    </recommendedName>
</protein>
<keyword evidence="3" id="KW-0560">Oxidoreductase</keyword>
<dbReference type="InterPro" id="IPR019478">
    <property type="entry name" value="Sirohaem_synthase_dimer_dom"/>
</dbReference>
<dbReference type="AlphaFoldDB" id="A0A562D913"/>
<dbReference type="EC" id="1.3.1.76" evidence="2"/>
<dbReference type="NCBIfam" id="TIGR01470">
    <property type="entry name" value="cysG_Nterm"/>
    <property type="match status" value="1"/>
</dbReference>
<dbReference type="InterPro" id="IPR037115">
    <property type="entry name" value="Sirohaem_synt_dimer_dom_sf"/>
</dbReference>
<evidence type="ECO:0000256" key="4">
    <source>
        <dbReference type="ARBA" id="ARBA00023027"/>
    </source>
</evidence>
<evidence type="ECO:0000256" key="2">
    <source>
        <dbReference type="ARBA" id="ARBA00012400"/>
    </source>
</evidence>
<dbReference type="Pfam" id="PF10414">
    <property type="entry name" value="CysG_dimeriser"/>
    <property type="match status" value="1"/>
</dbReference>
<dbReference type="GO" id="GO:0043115">
    <property type="term" value="F:precorrin-2 dehydrogenase activity"/>
    <property type="evidence" value="ECO:0007669"/>
    <property type="project" value="UniProtKB-EC"/>
</dbReference>
<dbReference type="InterPro" id="IPR035996">
    <property type="entry name" value="4pyrrol_Methylase_sf"/>
</dbReference>
<evidence type="ECO:0000259" key="8">
    <source>
        <dbReference type="Pfam" id="PF10414"/>
    </source>
</evidence>
<name>A0A562D913_9GAMM</name>
<evidence type="ECO:0000313" key="10">
    <source>
        <dbReference type="EMBL" id="TWH06101.1"/>
    </source>
</evidence>
<evidence type="ECO:0000256" key="1">
    <source>
        <dbReference type="ARBA" id="ARBA00005010"/>
    </source>
</evidence>
<dbReference type="GO" id="GO:0004325">
    <property type="term" value="F:ferrochelatase activity"/>
    <property type="evidence" value="ECO:0007669"/>
    <property type="project" value="InterPro"/>
</dbReference>
<comment type="pathway">
    <text evidence="1">Porphyrin-containing compound metabolism; siroheme biosynthesis; sirohydrochlorin from precorrin-2: step 1/1.</text>
</comment>
<proteinExistence type="predicted"/>
<feature type="domain" description="Tetrapyrrole methylase" evidence="7">
    <location>
        <begin position="227"/>
        <end position="321"/>
    </location>
</feature>
<organism evidence="10 11">
    <name type="scientific">Pseudoxanthomonas taiwanensis J19</name>
    <dbReference type="NCBI Taxonomy" id="935569"/>
    <lineage>
        <taxon>Bacteria</taxon>
        <taxon>Pseudomonadati</taxon>
        <taxon>Pseudomonadota</taxon>
        <taxon>Gammaproteobacteria</taxon>
        <taxon>Lysobacterales</taxon>
        <taxon>Lysobacteraceae</taxon>
        <taxon>Pseudoxanthomonas</taxon>
    </lineage>
</organism>
<dbReference type="Pfam" id="PF00590">
    <property type="entry name" value="TP_methylase"/>
    <property type="match status" value="1"/>
</dbReference>
<dbReference type="RefSeq" id="WP_028915735.1">
    <property type="nucleotide sequence ID" value="NZ_VLJS01000077.1"/>
</dbReference>
<feature type="domain" description="Sirohaem synthase dimerisation" evidence="8">
    <location>
        <begin position="152"/>
        <end position="188"/>
    </location>
</feature>
<feature type="domain" description="Siroheme synthase central" evidence="9">
    <location>
        <begin position="121"/>
        <end position="145"/>
    </location>
</feature>